<sequence length="299" mass="34372">MNKGVIVKIGSNTSHVLSGEQTLVASLKGGVLKNKTPLVGDIVEFEMIDEYKIMIVKIEERKTELYRPKIANVNQVGIVASLKEPKLDHYVLLKMMAYLNSQNIETFIIFTKKDLLLEEDEIIKNQITWFERLGIEMVILNNKEMPTKDFKKLEQILKDKITVLTGQTGAGKSTTINHFLEFEDQIKTQTISKALNRGKHTTTSIQLYKLPQNILLADTPGFSSFEIKNISAELISSTFTPFQDMYYQCKFRNCLHVKEKGCYVKQALENNELAQFIYDDYKKIISEIKPKMETTTWKK</sequence>
<dbReference type="InterPro" id="IPR030378">
    <property type="entry name" value="G_CP_dom"/>
</dbReference>
<feature type="binding site" evidence="3">
    <location>
        <position position="254"/>
    </location>
    <ligand>
        <name>Zn(2+)</name>
        <dbReference type="ChEBI" id="CHEBI:29105"/>
    </ligand>
</feature>
<evidence type="ECO:0000259" key="4">
    <source>
        <dbReference type="PROSITE" id="PS50936"/>
    </source>
</evidence>
<comment type="subcellular location">
    <subcellularLocation>
        <location evidence="3">Cytoplasm</location>
    </subcellularLocation>
</comment>
<evidence type="ECO:0000313" key="7">
    <source>
        <dbReference type="Proteomes" id="UP000239250"/>
    </source>
</evidence>
<keyword evidence="3" id="KW-0699">rRNA-binding</keyword>
<keyword evidence="3" id="KW-0690">Ribosome biogenesis</keyword>
<accession>A0A2S0NL58</accession>
<dbReference type="Gene3D" id="1.10.40.50">
    <property type="entry name" value="Probable gtpase engc, domain 3"/>
    <property type="match status" value="1"/>
</dbReference>
<dbReference type="Proteomes" id="UP000239250">
    <property type="component" value="Chromosome"/>
</dbReference>
<dbReference type="SUPFAM" id="SSF52540">
    <property type="entry name" value="P-loop containing nucleoside triphosphate hydrolases"/>
    <property type="match status" value="1"/>
</dbReference>
<proteinExistence type="inferred from homology"/>
<dbReference type="GO" id="GO:0019843">
    <property type="term" value="F:rRNA binding"/>
    <property type="evidence" value="ECO:0007669"/>
    <property type="project" value="UniProtKB-KW"/>
</dbReference>
<dbReference type="InterPro" id="IPR027417">
    <property type="entry name" value="P-loop_NTPase"/>
</dbReference>
<feature type="binding site" evidence="3">
    <location>
        <position position="256"/>
    </location>
    <ligand>
        <name>Zn(2+)</name>
        <dbReference type="ChEBI" id="CHEBI:29105"/>
    </ligand>
</feature>
<comment type="similarity">
    <text evidence="3">Belongs to the TRAFAC class YlqF/YawG GTPase family. RsgA subfamily.</text>
</comment>
<dbReference type="GO" id="GO:0005525">
    <property type="term" value="F:GTP binding"/>
    <property type="evidence" value="ECO:0007669"/>
    <property type="project" value="UniProtKB-UniRule"/>
</dbReference>
<dbReference type="AlphaFoldDB" id="A0A2S0NL58"/>
<dbReference type="PANTHER" id="PTHR32120:SF11">
    <property type="entry name" value="SMALL RIBOSOMAL SUBUNIT BIOGENESIS GTPASE RSGA 1, MITOCHONDRIAL-RELATED"/>
    <property type="match status" value="1"/>
</dbReference>
<dbReference type="EC" id="3.6.1.-" evidence="3"/>
<organism evidence="6 7">
    <name type="scientific">Williamsoniiplasma luminosum</name>
    <dbReference type="NCBI Taxonomy" id="214888"/>
    <lineage>
        <taxon>Bacteria</taxon>
        <taxon>Bacillati</taxon>
        <taxon>Mycoplasmatota</taxon>
        <taxon>Mollicutes</taxon>
        <taxon>Entomoplasmatales</taxon>
        <taxon>Williamsoniiplasma</taxon>
    </lineage>
</organism>
<evidence type="ECO:0000313" key="6">
    <source>
        <dbReference type="EMBL" id="AVP49744.1"/>
    </source>
</evidence>
<dbReference type="GO" id="GO:0005737">
    <property type="term" value="C:cytoplasm"/>
    <property type="evidence" value="ECO:0007669"/>
    <property type="project" value="UniProtKB-SubCell"/>
</dbReference>
<dbReference type="CDD" id="cd01854">
    <property type="entry name" value="YjeQ_EngC"/>
    <property type="match status" value="1"/>
</dbReference>
<comment type="subunit">
    <text evidence="3">Monomer. Associates with 30S ribosomal subunit, binds 16S rRNA.</text>
</comment>
<dbReference type="RefSeq" id="WP_303662283.1">
    <property type="nucleotide sequence ID" value="NZ_CP027019.1"/>
</dbReference>
<dbReference type="InterPro" id="IPR004881">
    <property type="entry name" value="Ribosome_biogen_GTPase_RsgA"/>
</dbReference>
<dbReference type="PROSITE" id="PS51721">
    <property type="entry name" value="G_CP"/>
    <property type="match status" value="1"/>
</dbReference>
<keyword evidence="3" id="KW-0479">Metal-binding</keyword>
<feature type="domain" description="CP-type G" evidence="5">
    <location>
        <begin position="62"/>
        <end position="225"/>
    </location>
</feature>
<dbReference type="GO" id="GO:0003924">
    <property type="term" value="F:GTPase activity"/>
    <property type="evidence" value="ECO:0007669"/>
    <property type="project" value="UniProtKB-UniRule"/>
</dbReference>
<keyword evidence="3" id="KW-0963">Cytoplasm</keyword>
<keyword evidence="3" id="KW-0694">RNA-binding</keyword>
<dbReference type="NCBIfam" id="TIGR00157">
    <property type="entry name" value="ribosome small subunit-dependent GTPase A"/>
    <property type="match status" value="1"/>
</dbReference>
<evidence type="ECO:0000256" key="2">
    <source>
        <dbReference type="ARBA" id="ARBA00023134"/>
    </source>
</evidence>
<dbReference type="GO" id="GO:0046872">
    <property type="term" value="F:metal ion binding"/>
    <property type="evidence" value="ECO:0007669"/>
    <property type="project" value="UniProtKB-KW"/>
</dbReference>
<dbReference type="SUPFAM" id="SSF50249">
    <property type="entry name" value="Nucleic acid-binding proteins"/>
    <property type="match status" value="1"/>
</dbReference>
<feature type="binding site" evidence="3">
    <location>
        <position position="262"/>
    </location>
    <ligand>
        <name>Zn(2+)</name>
        <dbReference type="ChEBI" id="CHEBI:29105"/>
    </ligand>
</feature>
<dbReference type="InterPro" id="IPR010914">
    <property type="entry name" value="RsgA_GTPase_dom"/>
</dbReference>
<gene>
    <name evidence="3 6" type="primary">rsgA</name>
    <name evidence="6" type="ORF">C5T88_04190</name>
</gene>
<dbReference type="EMBL" id="CP027019">
    <property type="protein sequence ID" value="AVP49744.1"/>
    <property type="molecule type" value="Genomic_DNA"/>
</dbReference>
<feature type="binding site" evidence="3">
    <location>
        <begin position="166"/>
        <end position="174"/>
    </location>
    <ligand>
        <name>GTP</name>
        <dbReference type="ChEBI" id="CHEBI:37565"/>
    </ligand>
</feature>
<dbReference type="Gene3D" id="2.40.50.140">
    <property type="entry name" value="Nucleic acid-binding proteins"/>
    <property type="match status" value="1"/>
</dbReference>
<dbReference type="InterPro" id="IPR012340">
    <property type="entry name" value="NA-bd_OB-fold"/>
</dbReference>
<feature type="domain" description="EngC GTPase" evidence="4">
    <location>
        <begin position="71"/>
        <end position="223"/>
    </location>
</feature>
<dbReference type="PROSITE" id="PS50936">
    <property type="entry name" value="ENGC_GTPASE"/>
    <property type="match status" value="1"/>
</dbReference>
<evidence type="ECO:0000256" key="3">
    <source>
        <dbReference type="HAMAP-Rule" id="MF_01820"/>
    </source>
</evidence>
<dbReference type="Gene3D" id="3.40.50.300">
    <property type="entry name" value="P-loop containing nucleotide triphosphate hydrolases"/>
    <property type="match status" value="1"/>
</dbReference>
<dbReference type="PANTHER" id="PTHR32120">
    <property type="entry name" value="SMALL RIBOSOMAL SUBUNIT BIOGENESIS GTPASE RSGA"/>
    <property type="match status" value="1"/>
</dbReference>
<feature type="binding site" evidence="3">
    <location>
        <begin position="111"/>
        <end position="114"/>
    </location>
    <ligand>
        <name>GTP</name>
        <dbReference type="ChEBI" id="CHEBI:37565"/>
    </ligand>
</feature>
<keyword evidence="3" id="KW-0378">Hydrolase</keyword>
<keyword evidence="1 3" id="KW-0547">Nucleotide-binding</keyword>
<dbReference type="GO" id="GO:0042274">
    <property type="term" value="P:ribosomal small subunit biogenesis"/>
    <property type="evidence" value="ECO:0007669"/>
    <property type="project" value="UniProtKB-UniRule"/>
</dbReference>
<keyword evidence="3" id="KW-0862">Zinc</keyword>
<evidence type="ECO:0000256" key="1">
    <source>
        <dbReference type="ARBA" id="ARBA00022741"/>
    </source>
</evidence>
<comment type="cofactor">
    <cofactor evidence="3">
        <name>Zn(2+)</name>
        <dbReference type="ChEBI" id="CHEBI:29105"/>
    </cofactor>
    <text evidence="3">Binds 1 zinc ion per subunit.</text>
</comment>
<dbReference type="HAMAP" id="MF_01820">
    <property type="entry name" value="GTPase_RsgA"/>
    <property type="match status" value="1"/>
</dbReference>
<name>A0A2S0NL58_9MOLU</name>
<evidence type="ECO:0000259" key="5">
    <source>
        <dbReference type="PROSITE" id="PS51721"/>
    </source>
</evidence>
<dbReference type="Pfam" id="PF03193">
    <property type="entry name" value="RsgA_GTPase"/>
    <property type="match status" value="1"/>
</dbReference>
<comment type="function">
    <text evidence="3">One of several proteins that assist in the late maturation steps of the functional core of the 30S ribosomal subunit. Helps release RbfA from mature subunits. May play a role in the assembly of ribosomal proteins into the subunit. Circularly permuted GTPase that catalyzes slow GTP hydrolysis, GTPase activity is stimulated by the 30S ribosomal subunit.</text>
</comment>
<protein>
    <recommendedName>
        <fullName evidence="3">Small ribosomal subunit biogenesis GTPase RsgA</fullName>
        <ecNumber evidence="3">3.6.1.-</ecNumber>
    </recommendedName>
</protein>
<reference evidence="7" key="1">
    <citation type="submission" date="2018-02" db="EMBL/GenBank/DDBJ databases">
        <title>Firefly genomes illuminate parallel origins of bioluminescence in beetles.</title>
        <authorList>
            <person name="Fallon T.R."/>
            <person name="Lower S.E.S."/>
            <person name="Behringer M."/>
            <person name="Weng J.-K."/>
        </authorList>
    </citation>
    <scope>NUCLEOTIDE SEQUENCE [LARGE SCALE GENOMIC DNA]</scope>
</reference>
<keyword evidence="2 3" id="KW-0342">GTP-binding</keyword>
<feature type="binding site" evidence="3">
    <location>
        <position position="249"/>
    </location>
    <ligand>
        <name>Zn(2+)</name>
        <dbReference type="ChEBI" id="CHEBI:29105"/>
    </ligand>
</feature>